<dbReference type="InterPro" id="IPR049704">
    <property type="entry name" value="Aminotrans_3_PPA_site"/>
</dbReference>
<comment type="cofactor">
    <cofactor evidence="1">
        <name>pyridoxal 5'-phosphate</name>
        <dbReference type="ChEBI" id="CHEBI:597326"/>
    </cofactor>
</comment>
<dbReference type="PANTHER" id="PTHR43713">
    <property type="entry name" value="GLUTAMATE-1-SEMIALDEHYDE 2,1-AMINOMUTASE"/>
    <property type="match status" value="1"/>
</dbReference>
<evidence type="ECO:0000256" key="1">
    <source>
        <dbReference type="ARBA" id="ARBA00001933"/>
    </source>
</evidence>
<reference evidence="4" key="1">
    <citation type="submission" date="2021-04" db="EMBL/GenBank/DDBJ databases">
        <title>Sinoanaerobacter chloroacetimidivorans sp. nov., an obligate anaerobic bacterium isolated from anaerobic sludge.</title>
        <authorList>
            <person name="Bao Y."/>
        </authorList>
    </citation>
    <scope>NUCLEOTIDE SEQUENCE</scope>
    <source>
        <strain evidence="4">BAD-6</strain>
    </source>
</reference>
<evidence type="ECO:0000256" key="3">
    <source>
        <dbReference type="RuleBase" id="RU003560"/>
    </source>
</evidence>
<dbReference type="InterPro" id="IPR015421">
    <property type="entry name" value="PyrdxlP-dep_Trfase_major"/>
</dbReference>
<accession>A0A8J7W2Z3</accession>
<evidence type="ECO:0000313" key="5">
    <source>
        <dbReference type="Proteomes" id="UP000675664"/>
    </source>
</evidence>
<dbReference type="SUPFAM" id="SSF53383">
    <property type="entry name" value="PLP-dependent transferases"/>
    <property type="match status" value="1"/>
</dbReference>
<dbReference type="EMBL" id="JAGSND010000018">
    <property type="protein sequence ID" value="MBR0599937.1"/>
    <property type="molecule type" value="Genomic_DNA"/>
</dbReference>
<proteinExistence type="inferred from homology"/>
<evidence type="ECO:0000256" key="2">
    <source>
        <dbReference type="ARBA" id="ARBA00022898"/>
    </source>
</evidence>
<keyword evidence="4" id="KW-0808">Transferase</keyword>
<sequence>MIEEAKQYIPGGVQHNLAFNYPFPLAVAKAEGPYLYDVDGNRYVDYLQAGGPTLLGSNYLPVQEKAISVIKESGPCTGLFHEYEMKLAKIIHENMPWVEMYRSLASGTEADMIAIRIARTFTGKQRIVKMGGAYHGFSDQLVYSLHIPGTKTFEAHGIPKEVSANTREFYPGDIDGLRKVLEANEKEGGTAAVIVEPLGPESGTRMVSENFNAKVRELCDEFGALLIFDEVVTAFRMGPGGAQGYFNVKPDLTVFGKIVAGGYPMAGGVGGRADIMSCVAAGVKPGKPKAYVGGTLSANPLSCAAGYYAIQEIIKQDAAKKAGENGDKLCEGLVKLIDQYELPFVAWNIGSIVHFEISGVMYLSVEDPELMQKIPARQHCIEEFGAALTANGVITLAGSRIYTSMADNDETIAFTLNAFEDIFKNLER</sequence>
<keyword evidence="4" id="KW-0032">Aminotransferase</keyword>
<gene>
    <name evidence="4" type="ORF">KCX82_18805</name>
</gene>
<dbReference type="PROSITE" id="PS00600">
    <property type="entry name" value="AA_TRANSFER_CLASS_3"/>
    <property type="match status" value="1"/>
</dbReference>
<comment type="similarity">
    <text evidence="3">Belongs to the class-III pyridoxal-phosphate-dependent aminotransferase family.</text>
</comment>
<dbReference type="Gene3D" id="3.90.1150.10">
    <property type="entry name" value="Aspartate Aminotransferase, domain 1"/>
    <property type="match status" value="1"/>
</dbReference>
<keyword evidence="2 3" id="KW-0663">Pyridoxal phosphate</keyword>
<organism evidence="4 5">
    <name type="scientific">Sinanaerobacter chloroacetimidivorans</name>
    <dbReference type="NCBI Taxonomy" id="2818044"/>
    <lineage>
        <taxon>Bacteria</taxon>
        <taxon>Bacillati</taxon>
        <taxon>Bacillota</taxon>
        <taxon>Clostridia</taxon>
        <taxon>Peptostreptococcales</taxon>
        <taxon>Anaerovoracaceae</taxon>
        <taxon>Sinanaerobacter</taxon>
    </lineage>
</organism>
<evidence type="ECO:0000313" key="4">
    <source>
        <dbReference type="EMBL" id="MBR0599937.1"/>
    </source>
</evidence>
<dbReference type="GO" id="GO:0030170">
    <property type="term" value="F:pyridoxal phosphate binding"/>
    <property type="evidence" value="ECO:0007669"/>
    <property type="project" value="InterPro"/>
</dbReference>
<protein>
    <submittedName>
        <fullName evidence="4">Aminotransferase class III-fold pyridoxal phosphate-dependent enzyme</fullName>
    </submittedName>
</protein>
<dbReference type="InterPro" id="IPR005814">
    <property type="entry name" value="Aminotrans_3"/>
</dbReference>
<dbReference type="AlphaFoldDB" id="A0A8J7W2Z3"/>
<reference evidence="4" key="2">
    <citation type="submission" date="2021-04" db="EMBL/GenBank/DDBJ databases">
        <authorList>
            <person name="Liu J."/>
        </authorList>
    </citation>
    <scope>NUCLEOTIDE SEQUENCE</scope>
    <source>
        <strain evidence="4">BAD-6</strain>
    </source>
</reference>
<comment type="caution">
    <text evidence="4">The sequence shown here is derived from an EMBL/GenBank/DDBJ whole genome shotgun (WGS) entry which is preliminary data.</text>
</comment>
<dbReference type="Gene3D" id="3.40.640.10">
    <property type="entry name" value="Type I PLP-dependent aspartate aminotransferase-like (Major domain)"/>
    <property type="match status" value="1"/>
</dbReference>
<keyword evidence="5" id="KW-1185">Reference proteome</keyword>
<dbReference type="Pfam" id="PF00202">
    <property type="entry name" value="Aminotran_3"/>
    <property type="match status" value="1"/>
</dbReference>
<dbReference type="InterPro" id="IPR015424">
    <property type="entry name" value="PyrdxlP-dep_Trfase"/>
</dbReference>
<dbReference type="Proteomes" id="UP000675664">
    <property type="component" value="Unassembled WGS sequence"/>
</dbReference>
<dbReference type="GO" id="GO:0008483">
    <property type="term" value="F:transaminase activity"/>
    <property type="evidence" value="ECO:0007669"/>
    <property type="project" value="UniProtKB-KW"/>
</dbReference>
<dbReference type="InterPro" id="IPR015422">
    <property type="entry name" value="PyrdxlP-dep_Trfase_small"/>
</dbReference>
<dbReference type="PANTHER" id="PTHR43713:SF3">
    <property type="entry name" value="GLUTAMATE-1-SEMIALDEHYDE 2,1-AMINOMUTASE 1, CHLOROPLASTIC-RELATED"/>
    <property type="match status" value="1"/>
</dbReference>
<name>A0A8J7W2Z3_9FIRM</name>